<keyword evidence="2" id="KW-0238">DNA-binding</keyword>
<dbReference type="GO" id="GO:0003677">
    <property type="term" value="F:DNA binding"/>
    <property type="evidence" value="ECO:0007669"/>
    <property type="project" value="UniProtKB-KW"/>
</dbReference>
<protein>
    <submittedName>
        <fullName evidence="5">Transcriptional regulator, HxlR family</fullName>
    </submittedName>
</protein>
<dbReference type="HOGENOM" id="CLU_111585_5_1_0"/>
<dbReference type="AlphaFoldDB" id="E8UA03"/>
<feature type="domain" description="HTH hxlR-type" evidence="4">
    <location>
        <begin position="13"/>
        <end position="111"/>
    </location>
</feature>
<sequence length="123" mass="13540">MKPPRALNCAPGCPVEVTLEVISGRWKCVILYHLLRGPVRFGQLRRLIPGVTQRMLTLQLRELEADGLVERTAYPQVPPRVDYRLTPLGESLRAVVLAMLAWGEANHDTVMALRGGEVGGVAS</sequence>
<reference evidence="6" key="2">
    <citation type="submission" date="2011-01" db="EMBL/GenBank/DDBJ databases">
        <title>The complete genome of Deinococcus maricopensis DSM 21211.</title>
        <authorList>
            <consortium name="US DOE Joint Genome Institute (JGI-PGF)"/>
            <person name="Lucas S."/>
            <person name="Copeland A."/>
            <person name="Lapidus A."/>
            <person name="Goodwin L."/>
            <person name="Pitluck S."/>
            <person name="Kyrpides N."/>
            <person name="Mavromatis K."/>
            <person name="Pagani I."/>
            <person name="Ivanova N."/>
            <person name="Ovchinnikova G."/>
            <person name="Zeytun A."/>
            <person name="Detter J.C."/>
            <person name="Han C."/>
            <person name="Land M."/>
            <person name="Hauser L."/>
            <person name="Markowitz V."/>
            <person name="Cheng J.-F."/>
            <person name="Hugenholtz P."/>
            <person name="Woyke T."/>
            <person name="Wu D."/>
            <person name="Pukall R."/>
            <person name="Gehrich-Schroeter G."/>
            <person name="Brambilla E."/>
            <person name="Klenk H.-P."/>
            <person name="Eisen J.A."/>
        </authorList>
    </citation>
    <scope>NUCLEOTIDE SEQUENCE [LARGE SCALE GENOMIC DNA]</scope>
    <source>
        <strain evidence="6">DSM 21211 / LMG 22137 / NRRL B-23946 / LB-34</strain>
    </source>
</reference>
<organism evidence="5 6">
    <name type="scientific">Deinococcus maricopensis (strain DSM 21211 / LMG 22137 / NRRL B-23946 / LB-34)</name>
    <dbReference type="NCBI Taxonomy" id="709986"/>
    <lineage>
        <taxon>Bacteria</taxon>
        <taxon>Thermotogati</taxon>
        <taxon>Deinococcota</taxon>
        <taxon>Deinococci</taxon>
        <taxon>Deinococcales</taxon>
        <taxon>Deinococcaceae</taxon>
        <taxon>Deinococcus</taxon>
    </lineage>
</organism>
<dbReference type="PROSITE" id="PS51118">
    <property type="entry name" value="HTH_HXLR"/>
    <property type="match status" value="1"/>
</dbReference>
<dbReference type="RefSeq" id="WP_013557397.1">
    <property type="nucleotide sequence ID" value="NC_014958.1"/>
</dbReference>
<evidence type="ECO:0000256" key="2">
    <source>
        <dbReference type="ARBA" id="ARBA00023125"/>
    </source>
</evidence>
<name>E8UA03_DEIML</name>
<dbReference type="PANTHER" id="PTHR33204:SF29">
    <property type="entry name" value="TRANSCRIPTIONAL REGULATOR"/>
    <property type="match status" value="1"/>
</dbReference>
<dbReference type="CDD" id="cd00090">
    <property type="entry name" value="HTH_ARSR"/>
    <property type="match status" value="1"/>
</dbReference>
<proteinExistence type="predicted"/>
<evidence type="ECO:0000256" key="1">
    <source>
        <dbReference type="ARBA" id="ARBA00023015"/>
    </source>
</evidence>
<dbReference type="InterPro" id="IPR036390">
    <property type="entry name" value="WH_DNA-bd_sf"/>
</dbReference>
<dbReference type="eggNOG" id="COG1733">
    <property type="taxonomic scope" value="Bacteria"/>
</dbReference>
<dbReference type="InterPro" id="IPR002577">
    <property type="entry name" value="HTH_HxlR"/>
</dbReference>
<dbReference type="PANTHER" id="PTHR33204">
    <property type="entry name" value="TRANSCRIPTIONAL REGULATOR, MARR FAMILY"/>
    <property type="match status" value="1"/>
</dbReference>
<keyword evidence="1" id="KW-0805">Transcription regulation</keyword>
<dbReference type="Proteomes" id="UP000008635">
    <property type="component" value="Chromosome"/>
</dbReference>
<dbReference type="Pfam" id="PF01638">
    <property type="entry name" value="HxlR"/>
    <property type="match status" value="1"/>
</dbReference>
<evidence type="ECO:0000313" key="5">
    <source>
        <dbReference type="EMBL" id="ADV67892.1"/>
    </source>
</evidence>
<dbReference type="InterPro" id="IPR011991">
    <property type="entry name" value="ArsR-like_HTH"/>
</dbReference>
<dbReference type="KEGG" id="dmr:Deima_2254"/>
<dbReference type="OrthoDB" id="9791143at2"/>
<dbReference type="Gene3D" id="1.10.10.10">
    <property type="entry name" value="Winged helix-like DNA-binding domain superfamily/Winged helix DNA-binding domain"/>
    <property type="match status" value="1"/>
</dbReference>
<dbReference type="STRING" id="709986.Deima_2254"/>
<evidence type="ECO:0000256" key="3">
    <source>
        <dbReference type="ARBA" id="ARBA00023163"/>
    </source>
</evidence>
<gene>
    <name evidence="5" type="ordered locus">Deima_2254</name>
</gene>
<evidence type="ECO:0000313" key="6">
    <source>
        <dbReference type="Proteomes" id="UP000008635"/>
    </source>
</evidence>
<reference evidence="5 6" key="1">
    <citation type="journal article" date="2011" name="Stand. Genomic Sci.">
        <title>Complete genome sequence of Deinococcus maricopensis type strain (LB-34).</title>
        <authorList>
            <person name="Pukall R."/>
            <person name="Zeytun A."/>
            <person name="Lucas S."/>
            <person name="Lapidus A."/>
            <person name="Hammon N."/>
            <person name="Deshpande S."/>
            <person name="Nolan M."/>
            <person name="Cheng J.F."/>
            <person name="Pitluck S."/>
            <person name="Liolios K."/>
            <person name="Pagani I."/>
            <person name="Mikhailova N."/>
            <person name="Ivanova N."/>
            <person name="Mavromatis K."/>
            <person name="Pati A."/>
            <person name="Tapia R."/>
            <person name="Han C."/>
            <person name="Goodwin L."/>
            <person name="Chen A."/>
            <person name="Palaniappan K."/>
            <person name="Land M."/>
            <person name="Hauser L."/>
            <person name="Chang Y.J."/>
            <person name="Jeffries C.D."/>
            <person name="Brambilla E.M."/>
            <person name="Rohde M."/>
            <person name="Goker M."/>
            <person name="Detter J.C."/>
            <person name="Woyke T."/>
            <person name="Bristow J."/>
            <person name="Eisen J.A."/>
            <person name="Markowitz V."/>
            <person name="Hugenholtz P."/>
            <person name="Kyrpides N.C."/>
            <person name="Klenk H.P."/>
        </authorList>
    </citation>
    <scope>NUCLEOTIDE SEQUENCE [LARGE SCALE GENOMIC DNA]</scope>
    <source>
        <strain evidence="6">DSM 21211 / LMG 22137 / NRRL B-23946 / LB-34</strain>
    </source>
</reference>
<dbReference type="InterPro" id="IPR036388">
    <property type="entry name" value="WH-like_DNA-bd_sf"/>
</dbReference>
<keyword evidence="6" id="KW-1185">Reference proteome</keyword>
<dbReference type="EMBL" id="CP002454">
    <property type="protein sequence ID" value="ADV67892.1"/>
    <property type="molecule type" value="Genomic_DNA"/>
</dbReference>
<dbReference type="SUPFAM" id="SSF46785">
    <property type="entry name" value="Winged helix' DNA-binding domain"/>
    <property type="match status" value="1"/>
</dbReference>
<accession>E8UA03</accession>
<evidence type="ECO:0000259" key="4">
    <source>
        <dbReference type="PROSITE" id="PS51118"/>
    </source>
</evidence>
<keyword evidence="3" id="KW-0804">Transcription</keyword>